<protein>
    <recommendedName>
        <fullName evidence="4">Membrane-spanning protein</fullName>
    </recommendedName>
</protein>
<feature type="transmembrane region" description="Helical" evidence="1">
    <location>
        <begin position="40"/>
        <end position="59"/>
    </location>
</feature>
<evidence type="ECO:0000313" key="3">
    <source>
        <dbReference type="Proteomes" id="UP000824175"/>
    </source>
</evidence>
<evidence type="ECO:0000313" key="2">
    <source>
        <dbReference type="EMBL" id="HIU14313.1"/>
    </source>
</evidence>
<dbReference type="Pfam" id="PF09997">
    <property type="entry name" value="DUF2238"/>
    <property type="match status" value="1"/>
</dbReference>
<dbReference type="EMBL" id="DVMJ01000081">
    <property type="protein sequence ID" value="HIU14313.1"/>
    <property type="molecule type" value="Genomic_DNA"/>
</dbReference>
<keyword evidence="1" id="KW-0472">Membrane</keyword>
<sequence length="218" mass="25433">MEKKERCLKRTVIGLYLAYYLVLIYAFYRNARLQDMTALMLGFVAMLTPWIVPVVFRLFKLKRIYEIDILNIIFVFFASLVGSCLSGYALPYFDKVVHFASGLLLCQVVYMLYSLISKRREPTSPEERRLVLCFNFVGNGFVALLWEFYEYAMLVFFNYDCIKHFSTGVHDSLTDMLAGTLGGLVMCLCYYQAFHSGKDNFFTRLHNRFYDANIQKNA</sequence>
<proteinExistence type="predicted"/>
<feature type="transmembrane region" description="Helical" evidence="1">
    <location>
        <begin position="128"/>
        <end position="149"/>
    </location>
</feature>
<reference evidence="2" key="1">
    <citation type="submission" date="2020-10" db="EMBL/GenBank/DDBJ databases">
        <authorList>
            <person name="Gilroy R."/>
        </authorList>
    </citation>
    <scope>NUCLEOTIDE SEQUENCE</scope>
    <source>
        <strain evidence="2">CHK195-11698</strain>
    </source>
</reference>
<dbReference type="Proteomes" id="UP000824175">
    <property type="component" value="Unassembled WGS sequence"/>
</dbReference>
<keyword evidence="1" id="KW-0812">Transmembrane</keyword>
<feature type="transmembrane region" description="Helical" evidence="1">
    <location>
        <begin position="71"/>
        <end position="90"/>
    </location>
</feature>
<accession>A0A9D1HPT5</accession>
<feature type="transmembrane region" description="Helical" evidence="1">
    <location>
        <begin position="12"/>
        <end position="28"/>
    </location>
</feature>
<comment type="caution">
    <text evidence="2">The sequence shown here is derived from an EMBL/GenBank/DDBJ whole genome shotgun (WGS) entry which is preliminary data.</text>
</comment>
<organism evidence="2 3">
    <name type="scientific">Candidatus Fimiplasma intestinipullorum</name>
    <dbReference type="NCBI Taxonomy" id="2840825"/>
    <lineage>
        <taxon>Bacteria</taxon>
        <taxon>Bacillati</taxon>
        <taxon>Bacillota</taxon>
        <taxon>Clostridia</taxon>
        <taxon>Eubacteriales</taxon>
        <taxon>Candidatus Fimiplasma</taxon>
    </lineage>
</organism>
<reference evidence="2" key="2">
    <citation type="journal article" date="2021" name="PeerJ">
        <title>Extensive microbial diversity within the chicken gut microbiome revealed by metagenomics and culture.</title>
        <authorList>
            <person name="Gilroy R."/>
            <person name="Ravi A."/>
            <person name="Getino M."/>
            <person name="Pursley I."/>
            <person name="Horton D.L."/>
            <person name="Alikhan N.F."/>
            <person name="Baker D."/>
            <person name="Gharbi K."/>
            <person name="Hall N."/>
            <person name="Watson M."/>
            <person name="Adriaenssens E.M."/>
            <person name="Foster-Nyarko E."/>
            <person name="Jarju S."/>
            <person name="Secka A."/>
            <person name="Antonio M."/>
            <person name="Oren A."/>
            <person name="Chaudhuri R.R."/>
            <person name="La Ragione R."/>
            <person name="Hildebrand F."/>
            <person name="Pallen M.J."/>
        </authorList>
    </citation>
    <scope>NUCLEOTIDE SEQUENCE</scope>
    <source>
        <strain evidence="2">CHK195-11698</strain>
    </source>
</reference>
<evidence type="ECO:0000256" key="1">
    <source>
        <dbReference type="SAM" id="Phobius"/>
    </source>
</evidence>
<dbReference type="InterPro" id="IPR014509">
    <property type="entry name" value="YjdF-like"/>
</dbReference>
<name>A0A9D1HPT5_9FIRM</name>
<gene>
    <name evidence="2" type="ORF">IAD15_09620</name>
</gene>
<evidence type="ECO:0008006" key="4">
    <source>
        <dbReference type="Google" id="ProtNLM"/>
    </source>
</evidence>
<dbReference type="AlphaFoldDB" id="A0A9D1HPT5"/>
<feature type="transmembrane region" description="Helical" evidence="1">
    <location>
        <begin position="96"/>
        <end position="116"/>
    </location>
</feature>
<keyword evidence="1" id="KW-1133">Transmembrane helix</keyword>
<feature type="transmembrane region" description="Helical" evidence="1">
    <location>
        <begin position="176"/>
        <end position="194"/>
    </location>
</feature>